<dbReference type="InterPro" id="IPR032466">
    <property type="entry name" value="Metal_Hydrolase"/>
</dbReference>
<dbReference type="GO" id="GO:0019748">
    <property type="term" value="P:secondary metabolic process"/>
    <property type="evidence" value="ECO:0007669"/>
    <property type="project" value="TreeGrafter"/>
</dbReference>
<dbReference type="GO" id="GO:0046872">
    <property type="term" value="F:metal ion binding"/>
    <property type="evidence" value="ECO:0007669"/>
    <property type="project" value="UniProtKB-KW"/>
</dbReference>
<evidence type="ECO:0000256" key="2">
    <source>
        <dbReference type="ARBA" id="ARBA00022833"/>
    </source>
</evidence>
<evidence type="ECO:0000256" key="1">
    <source>
        <dbReference type="ARBA" id="ARBA00022723"/>
    </source>
</evidence>
<dbReference type="AlphaFoldDB" id="A0A8H9GHH2"/>
<dbReference type="EC" id="4.1.1.52" evidence="5"/>
<dbReference type="InterPro" id="IPR006680">
    <property type="entry name" value="Amidohydro-rel"/>
</dbReference>
<dbReference type="PANTHER" id="PTHR21240">
    <property type="entry name" value="2-AMINO-3-CARBOXYLMUCONATE-6-SEMIALDEHYDE DECARBOXYLASE"/>
    <property type="match status" value="1"/>
</dbReference>
<keyword evidence="1" id="KW-0479">Metal-binding</keyword>
<evidence type="ECO:0000313" key="8">
    <source>
        <dbReference type="Proteomes" id="UP000655589"/>
    </source>
</evidence>
<evidence type="ECO:0000256" key="5">
    <source>
        <dbReference type="ARBA" id="ARBA00038889"/>
    </source>
</evidence>
<reference evidence="7" key="2">
    <citation type="submission" date="2020-09" db="EMBL/GenBank/DDBJ databases">
        <authorList>
            <person name="Sun Q."/>
            <person name="Ohkuma M."/>
        </authorList>
    </citation>
    <scope>NUCLEOTIDE SEQUENCE</scope>
    <source>
        <strain evidence="7">JCM 3051</strain>
    </source>
</reference>
<dbReference type="RefSeq" id="WP_171103385.1">
    <property type="nucleotide sequence ID" value="NZ_BMPT01000008.1"/>
</dbReference>
<evidence type="ECO:0000256" key="3">
    <source>
        <dbReference type="ARBA" id="ARBA00023239"/>
    </source>
</evidence>
<dbReference type="GO" id="GO:0016787">
    <property type="term" value="F:hydrolase activity"/>
    <property type="evidence" value="ECO:0007669"/>
    <property type="project" value="UniProtKB-KW"/>
</dbReference>
<keyword evidence="2" id="KW-0862">Zinc</keyword>
<evidence type="ECO:0000256" key="4">
    <source>
        <dbReference type="ARBA" id="ARBA00036832"/>
    </source>
</evidence>
<evidence type="ECO:0000313" key="7">
    <source>
        <dbReference type="EMBL" id="GGM26860.1"/>
    </source>
</evidence>
<evidence type="ECO:0000259" key="6">
    <source>
        <dbReference type="Pfam" id="PF04909"/>
    </source>
</evidence>
<accession>A0A8H9GHH2</accession>
<gene>
    <name evidence="7" type="ORF">GCM10010102_23170</name>
</gene>
<comment type="caution">
    <text evidence="7">The sequence shown here is derived from an EMBL/GenBank/DDBJ whole genome shotgun (WGS) entry which is preliminary data.</text>
</comment>
<dbReference type="Pfam" id="PF04909">
    <property type="entry name" value="Amidohydro_2"/>
    <property type="match status" value="1"/>
</dbReference>
<reference evidence="7" key="1">
    <citation type="journal article" date="2014" name="Int. J. Syst. Evol. Microbiol.">
        <title>Complete genome sequence of Corynebacterium casei LMG S-19264T (=DSM 44701T), isolated from a smear-ripened cheese.</title>
        <authorList>
            <consortium name="US DOE Joint Genome Institute (JGI-PGF)"/>
            <person name="Walter F."/>
            <person name="Albersmeier A."/>
            <person name="Kalinowski J."/>
            <person name="Ruckert C."/>
        </authorList>
    </citation>
    <scope>NUCLEOTIDE SEQUENCE</scope>
    <source>
        <strain evidence="7">JCM 3051</strain>
    </source>
</reference>
<feature type="domain" description="Amidohydrolase-related" evidence="6">
    <location>
        <begin position="6"/>
        <end position="291"/>
    </location>
</feature>
<keyword evidence="7" id="KW-0378">Hydrolase</keyword>
<dbReference type="Proteomes" id="UP000655589">
    <property type="component" value="Unassembled WGS sequence"/>
</dbReference>
<dbReference type="Gene3D" id="3.20.20.140">
    <property type="entry name" value="Metal-dependent hydrolases"/>
    <property type="match status" value="1"/>
</dbReference>
<organism evidence="7 8">
    <name type="scientific">Promicromonospora citrea</name>
    <dbReference type="NCBI Taxonomy" id="43677"/>
    <lineage>
        <taxon>Bacteria</taxon>
        <taxon>Bacillati</taxon>
        <taxon>Actinomycetota</taxon>
        <taxon>Actinomycetes</taxon>
        <taxon>Micrococcales</taxon>
        <taxon>Promicromonosporaceae</taxon>
        <taxon>Promicromonospora</taxon>
    </lineage>
</organism>
<dbReference type="EMBL" id="BMPT01000008">
    <property type="protein sequence ID" value="GGM26860.1"/>
    <property type="molecule type" value="Genomic_DNA"/>
</dbReference>
<comment type="catalytic activity">
    <reaction evidence="4">
        <text>6-methylsalicylate + H(+) = 3-methylphenol + CO2</text>
        <dbReference type="Rhea" id="RHEA:23112"/>
        <dbReference type="ChEBI" id="CHEBI:15378"/>
        <dbReference type="ChEBI" id="CHEBI:16526"/>
        <dbReference type="ChEBI" id="CHEBI:17231"/>
        <dbReference type="ChEBI" id="CHEBI:36658"/>
        <dbReference type="EC" id="4.1.1.52"/>
    </reaction>
    <physiologicalReaction direction="left-to-right" evidence="4">
        <dbReference type="Rhea" id="RHEA:23113"/>
    </physiologicalReaction>
</comment>
<keyword evidence="8" id="KW-1185">Reference proteome</keyword>
<dbReference type="GO" id="GO:0047596">
    <property type="term" value="F:6-methylsalicylate decarboxylase activity"/>
    <property type="evidence" value="ECO:0007669"/>
    <property type="project" value="UniProtKB-EC"/>
</dbReference>
<keyword evidence="3" id="KW-0456">Lyase</keyword>
<name>A0A8H9GHH2_9MICO</name>
<dbReference type="InterPro" id="IPR032465">
    <property type="entry name" value="ACMSD"/>
</dbReference>
<dbReference type="GO" id="GO:0005829">
    <property type="term" value="C:cytosol"/>
    <property type="evidence" value="ECO:0007669"/>
    <property type="project" value="TreeGrafter"/>
</dbReference>
<protein>
    <recommendedName>
        <fullName evidence="5">6-methylsalicylate decarboxylase</fullName>
        <ecNumber evidence="5">4.1.1.52</ecNumber>
    </recommendedName>
</protein>
<dbReference type="SUPFAM" id="SSF51556">
    <property type="entry name" value="Metallo-dependent hydrolases"/>
    <property type="match status" value="1"/>
</dbReference>
<dbReference type="PANTHER" id="PTHR21240:SF29">
    <property type="entry name" value="AMIDOHYDROLASE-RELATED DOMAIN-CONTAINING PROTEIN"/>
    <property type="match status" value="1"/>
</dbReference>
<proteinExistence type="predicted"/>
<sequence length="316" mass="34396">MAENLVDVHAHFTTDHYIETAKASGHAQADGMPEAFWPRWRVDDQLRLMDKLGIGRSMLSISSPGVHFGDDAAARELARSVNEAGAAEVAAHPDRFGLFASLPLPDVEGSLAELDHAFDTLGADGVVLMSNSQGVYFGDERMDQVLSELNRRAAVVFLHPTSAACHEVVDLGFPRPMIEFLFDTARTVVEYVLSGSAERYPGIRVIVPHGGGVIPLLADRVEMFRTLLRGEGGRTVQDQLRAFYFDLAGTPSAQQMAVLEAVADREHLLYGSDYPWTPADLAGRLLGGLDQVAGDGWRGRTTRNAERLLTRGRSAA</sequence>